<dbReference type="PANTHER" id="PTHR11985">
    <property type="entry name" value="GLYCEROL-3-PHOSPHATE DEHYDROGENASE"/>
    <property type="match status" value="1"/>
</dbReference>
<evidence type="ECO:0000259" key="5">
    <source>
        <dbReference type="Pfam" id="PF16901"/>
    </source>
</evidence>
<dbReference type="OrthoDB" id="264015at2759"/>
<comment type="caution">
    <text evidence="6">The sequence shown here is derived from an EMBL/GenBank/DDBJ whole genome shotgun (WGS) entry which is preliminary data.</text>
</comment>
<dbReference type="InterPro" id="IPR000447">
    <property type="entry name" value="G3P_DH_FAD-dep"/>
</dbReference>
<reference evidence="6" key="1">
    <citation type="submission" date="2021-06" db="EMBL/GenBank/DDBJ databases">
        <authorList>
            <person name="Hodson N. C."/>
            <person name="Mongue J. A."/>
            <person name="Jaron S. K."/>
        </authorList>
    </citation>
    <scope>NUCLEOTIDE SEQUENCE</scope>
</reference>
<dbReference type="InterPro" id="IPR031656">
    <property type="entry name" value="DAO_C"/>
</dbReference>
<feature type="non-terminal residue" evidence="6">
    <location>
        <position position="72"/>
    </location>
</feature>
<feature type="domain" description="Alpha-glycerophosphate oxidase C-terminal" evidence="5">
    <location>
        <begin position="5"/>
        <end position="70"/>
    </location>
</feature>
<dbReference type="PANTHER" id="PTHR11985:SF15">
    <property type="entry name" value="GLYCEROL-3-PHOSPHATE DEHYDROGENASE, MITOCHONDRIAL"/>
    <property type="match status" value="1"/>
</dbReference>
<keyword evidence="4" id="KW-0560">Oxidoreductase</keyword>
<keyword evidence="3" id="KW-0274">FAD</keyword>
<evidence type="ECO:0000256" key="2">
    <source>
        <dbReference type="ARBA" id="ARBA00022630"/>
    </source>
</evidence>
<dbReference type="EMBL" id="CAJVCH010551112">
    <property type="protein sequence ID" value="CAG7829349.1"/>
    <property type="molecule type" value="Genomic_DNA"/>
</dbReference>
<sequence length="72" mass="8227">WPVVGQQIHSEFPYIDAEVRYAVKEYAATAVDIIARRLRLPFLNAQVAEESLPAIIDIMAEELKWSKAEKKV</sequence>
<dbReference type="GO" id="GO:0004368">
    <property type="term" value="F:glycerol-3-phosphate dehydrogenase (quinone) activity"/>
    <property type="evidence" value="ECO:0007669"/>
    <property type="project" value="UniProtKB-EC"/>
</dbReference>
<name>A0A8J2PQE3_9HEXA</name>
<organism evidence="6 7">
    <name type="scientific">Allacma fusca</name>
    <dbReference type="NCBI Taxonomy" id="39272"/>
    <lineage>
        <taxon>Eukaryota</taxon>
        <taxon>Metazoa</taxon>
        <taxon>Ecdysozoa</taxon>
        <taxon>Arthropoda</taxon>
        <taxon>Hexapoda</taxon>
        <taxon>Collembola</taxon>
        <taxon>Symphypleona</taxon>
        <taxon>Sminthuridae</taxon>
        <taxon>Allacma</taxon>
    </lineage>
</organism>
<dbReference type="AlphaFoldDB" id="A0A8J2PQE3"/>
<dbReference type="Proteomes" id="UP000708208">
    <property type="component" value="Unassembled WGS sequence"/>
</dbReference>
<protein>
    <recommendedName>
        <fullName evidence="1">glycerol-3-phosphate dehydrogenase</fullName>
        <ecNumber evidence="1">1.1.5.3</ecNumber>
    </recommendedName>
</protein>
<evidence type="ECO:0000256" key="1">
    <source>
        <dbReference type="ARBA" id="ARBA00013029"/>
    </source>
</evidence>
<feature type="non-terminal residue" evidence="6">
    <location>
        <position position="1"/>
    </location>
</feature>
<dbReference type="GO" id="GO:0006072">
    <property type="term" value="P:glycerol-3-phosphate metabolic process"/>
    <property type="evidence" value="ECO:0007669"/>
    <property type="project" value="InterPro"/>
</dbReference>
<evidence type="ECO:0000256" key="4">
    <source>
        <dbReference type="ARBA" id="ARBA00023002"/>
    </source>
</evidence>
<evidence type="ECO:0000256" key="3">
    <source>
        <dbReference type="ARBA" id="ARBA00022827"/>
    </source>
</evidence>
<dbReference type="EC" id="1.1.5.3" evidence="1"/>
<proteinExistence type="predicted"/>
<dbReference type="Pfam" id="PF16901">
    <property type="entry name" value="DAO_C"/>
    <property type="match status" value="1"/>
</dbReference>
<accession>A0A8J2PQE3</accession>
<gene>
    <name evidence="6" type="ORF">AFUS01_LOCUS39216</name>
</gene>
<dbReference type="GO" id="GO:0005739">
    <property type="term" value="C:mitochondrion"/>
    <property type="evidence" value="ECO:0007669"/>
    <property type="project" value="TreeGrafter"/>
</dbReference>
<keyword evidence="2" id="KW-0285">Flavoprotein</keyword>
<evidence type="ECO:0000313" key="6">
    <source>
        <dbReference type="EMBL" id="CAG7829349.1"/>
    </source>
</evidence>
<keyword evidence="7" id="KW-1185">Reference proteome</keyword>
<evidence type="ECO:0000313" key="7">
    <source>
        <dbReference type="Proteomes" id="UP000708208"/>
    </source>
</evidence>